<evidence type="ECO:0000313" key="3">
    <source>
        <dbReference type="EMBL" id="RMR60183.1"/>
    </source>
</evidence>
<dbReference type="Gene3D" id="2.60.40.1180">
    <property type="entry name" value="Golgi alpha-mannosidase II"/>
    <property type="match status" value="1"/>
</dbReference>
<dbReference type="SUPFAM" id="SSF49452">
    <property type="entry name" value="Starch-binding domain-like"/>
    <property type="match status" value="1"/>
</dbReference>
<dbReference type="RefSeq" id="WP_122320679.1">
    <property type="nucleotide sequence ID" value="NZ_RBRY01000051.1"/>
</dbReference>
<dbReference type="InterPro" id="IPR006047">
    <property type="entry name" value="GH13_cat_dom"/>
</dbReference>
<accession>A0A3M4W893</accession>
<dbReference type="Pfam" id="PF00686">
    <property type="entry name" value="CBM_20"/>
    <property type="match status" value="1"/>
</dbReference>
<dbReference type="Proteomes" id="UP000278332">
    <property type="component" value="Unassembled WGS sequence"/>
</dbReference>
<feature type="chain" id="PRO_5018124940" evidence="1">
    <location>
        <begin position="22"/>
        <end position="534"/>
    </location>
</feature>
<keyword evidence="1" id="KW-0732">Signal</keyword>
<evidence type="ECO:0000256" key="1">
    <source>
        <dbReference type="SAM" id="SignalP"/>
    </source>
</evidence>
<name>A0A3M4W893_PSECI</name>
<proteinExistence type="predicted"/>
<dbReference type="PROSITE" id="PS51166">
    <property type="entry name" value="CBM20"/>
    <property type="match status" value="1"/>
</dbReference>
<dbReference type="GO" id="GO:0005975">
    <property type="term" value="P:carbohydrate metabolic process"/>
    <property type="evidence" value="ECO:0007669"/>
    <property type="project" value="InterPro"/>
</dbReference>
<dbReference type="AlphaFoldDB" id="A0A3M4W893"/>
<reference evidence="3 4" key="1">
    <citation type="submission" date="2018-08" db="EMBL/GenBank/DDBJ databases">
        <title>Recombination of ecologically and evolutionarily significant loci maintains genetic cohesion in the Pseudomonas syringae species complex.</title>
        <authorList>
            <person name="Dillon M."/>
            <person name="Thakur S."/>
            <person name="Almeida R.N.D."/>
            <person name="Weir B.S."/>
            <person name="Guttman D.S."/>
        </authorList>
    </citation>
    <scope>NUCLEOTIDE SEQUENCE [LARGE SCALE GENOMIC DNA]</scope>
    <source>
        <strain evidence="3 4">ICMP 6917</strain>
    </source>
</reference>
<dbReference type="GO" id="GO:2001070">
    <property type="term" value="F:starch binding"/>
    <property type="evidence" value="ECO:0007669"/>
    <property type="project" value="InterPro"/>
</dbReference>
<dbReference type="InterPro" id="IPR015165">
    <property type="entry name" value="AMT4_domain_C"/>
</dbReference>
<dbReference type="InterPro" id="IPR002044">
    <property type="entry name" value="CBM20"/>
</dbReference>
<dbReference type="EMBL" id="RBRY01000051">
    <property type="protein sequence ID" value="RMR60183.1"/>
    <property type="molecule type" value="Genomic_DNA"/>
</dbReference>
<dbReference type="Gene3D" id="2.60.40.10">
    <property type="entry name" value="Immunoglobulins"/>
    <property type="match status" value="1"/>
</dbReference>
<comment type="caution">
    <text evidence="3">The sequence shown here is derived from an EMBL/GenBank/DDBJ whole genome shotgun (WGS) entry which is preliminary data.</text>
</comment>
<feature type="domain" description="CBM20" evidence="2">
    <location>
        <begin position="432"/>
        <end position="534"/>
    </location>
</feature>
<organism evidence="3 4">
    <name type="scientific">Pseudomonas cichorii</name>
    <dbReference type="NCBI Taxonomy" id="36746"/>
    <lineage>
        <taxon>Bacteria</taxon>
        <taxon>Pseudomonadati</taxon>
        <taxon>Pseudomonadota</taxon>
        <taxon>Gammaproteobacteria</taxon>
        <taxon>Pseudomonadales</taxon>
        <taxon>Pseudomonadaceae</taxon>
        <taxon>Pseudomonas</taxon>
    </lineage>
</organism>
<feature type="signal peptide" evidence="1">
    <location>
        <begin position="1"/>
        <end position="21"/>
    </location>
</feature>
<dbReference type="InterPro" id="IPR013783">
    <property type="entry name" value="Ig-like_fold"/>
</dbReference>
<dbReference type="Gene3D" id="3.20.20.80">
    <property type="entry name" value="Glycosidases"/>
    <property type="match status" value="1"/>
</dbReference>
<protein>
    <submittedName>
        <fullName evidence="3">Glucan 1,4-alpha-maltohexaosidase</fullName>
    </submittedName>
</protein>
<evidence type="ECO:0000313" key="4">
    <source>
        <dbReference type="Proteomes" id="UP000278332"/>
    </source>
</evidence>
<sequence>MKLLTLGALSILLVVAQAASADDVRGNTPQGTRNDGNDEIVLQGFHWNSSRSSPGSWYSTLKTMAPQIRADGFTSVWMPVPWRDTSRWSDPGTGASGGGEGYFWQDFDKNSAYGSDAELRQAVDALSAAHVKVIYDVVPNHMDRQHVGPALKESLSDKTDWRDGCAQCDDGDPFMGGDADLNTQKPEVFNLFKNEFLNLRDHYSADGLRFDFVKGYSATTVDNWMKAFGDQHFCVGELWKAPNEYPANDWRHNATWQDGLKVWSDQSHCTVFDFALKERMQNAGLAEWRYGLNGNPDPAWRAAAMTFVDNHDTGYSPGANGGQHHWSLPENLRDQAYAYILSSPGTPTVYWPDMYDWPRGQLLRQLIEIRRTAGIKADSAISFMDNYSGLVAEVTGSHQMLLVALGSNFKSESVPGSFSQALVAGDNGAIRIWRAKGVDVQFRCDKGETQVGEGVYVVGAGFELGEWNPARAVRLSDVSQYPVWKGQIRLADNTRYEWKCIVRSEADPNKVIKWQEGGNTVFVANEKGSSAATF</sequence>
<evidence type="ECO:0000259" key="2">
    <source>
        <dbReference type="PROSITE" id="PS51166"/>
    </source>
</evidence>
<dbReference type="SMART" id="SM00642">
    <property type="entry name" value="Aamy"/>
    <property type="match status" value="1"/>
</dbReference>
<dbReference type="SMART" id="SM01065">
    <property type="entry name" value="CBM_2"/>
    <property type="match status" value="1"/>
</dbReference>
<dbReference type="InterPro" id="IPR017853">
    <property type="entry name" value="GH"/>
</dbReference>
<dbReference type="SUPFAM" id="SSF51011">
    <property type="entry name" value="Glycosyl hydrolase domain"/>
    <property type="match status" value="1"/>
</dbReference>
<dbReference type="SUPFAM" id="SSF51445">
    <property type="entry name" value="(Trans)glycosidases"/>
    <property type="match status" value="1"/>
</dbReference>
<gene>
    <name evidence="3" type="ORF">ALP84_03307</name>
</gene>
<dbReference type="InterPro" id="IPR013784">
    <property type="entry name" value="Carb-bd-like_fold"/>
</dbReference>
<dbReference type="PANTHER" id="PTHR43447">
    <property type="entry name" value="ALPHA-AMYLASE"/>
    <property type="match status" value="1"/>
</dbReference>
<dbReference type="Pfam" id="PF09081">
    <property type="entry name" value="AMT4_dom_C"/>
    <property type="match status" value="1"/>
</dbReference>
<dbReference type="InterPro" id="IPR013780">
    <property type="entry name" value="Glyco_hydro_b"/>
</dbReference>